<dbReference type="PANTHER" id="PTHR43583:SF1">
    <property type="entry name" value="2-IMINOACETATE SYNTHASE"/>
    <property type="match status" value="1"/>
</dbReference>
<dbReference type="InterPro" id="IPR034428">
    <property type="entry name" value="ThiH/NoCL/HydG-like"/>
</dbReference>
<dbReference type="Proteomes" id="UP001549162">
    <property type="component" value="Unassembled WGS sequence"/>
</dbReference>
<dbReference type="InterPro" id="IPR010722">
    <property type="entry name" value="BATS_dom"/>
</dbReference>
<dbReference type="EC" id="4.1.99.19" evidence="8"/>
<keyword evidence="3" id="KW-0949">S-adenosyl-L-methionine</keyword>
<dbReference type="InterPro" id="IPR013785">
    <property type="entry name" value="Aldolase_TIM"/>
</dbReference>
<comment type="caution">
    <text evidence="8">The sequence shown here is derived from an EMBL/GenBank/DDBJ whole genome shotgun (WGS) entry which is preliminary data.</text>
</comment>
<evidence type="ECO:0000256" key="1">
    <source>
        <dbReference type="ARBA" id="ARBA00001966"/>
    </source>
</evidence>
<keyword evidence="6" id="KW-0411">Iron-sulfur</keyword>
<keyword evidence="8" id="KW-0456">Lyase</keyword>
<dbReference type="SFLD" id="SFLDF00301">
    <property type="entry name" value="2-iminoacetate_synthase_(ThiH)"/>
    <property type="match status" value="1"/>
</dbReference>
<dbReference type="InterPro" id="IPR058240">
    <property type="entry name" value="rSAM_sf"/>
</dbReference>
<evidence type="ECO:0000256" key="4">
    <source>
        <dbReference type="ARBA" id="ARBA00022723"/>
    </source>
</evidence>
<gene>
    <name evidence="8" type="ORF">ABID14_001914</name>
</gene>
<name>A0ABV2JC12_9FIRM</name>
<evidence type="ECO:0000256" key="6">
    <source>
        <dbReference type="ARBA" id="ARBA00023014"/>
    </source>
</evidence>
<dbReference type="InterPro" id="IPR007197">
    <property type="entry name" value="rSAM"/>
</dbReference>
<evidence type="ECO:0000313" key="8">
    <source>
        <dbReference type="EMBL" id="MET3618276.1"/>
    </source>
</evidence>
<proteinExistence type="predicted"/>
<keyword evidence="5" id="KW-0408">Iron</keyword>
<protein>
    <submittedName>
        <fullName evidence="8">2-iminoacetate synthase</fullName>
        <ecNumber evidence="8">4.1.99.19</ecNumber>
    </submittedName>
</protein>
<dbReference type="SFLD" id="SFLDS00029">
    <property type="entry name" value="Radical_SAM"/>
    <property type="match status" value="1"/>
</dbReference>
<keyword evidence="4" id="KW-0479">Metal-binding</keyword>
<accession>A0ABV2JC12</accession>
<evidence type="ECO:0000256" key="3">
    <source>
        <dbReference type="ARBA" id="ARBA00022691"/>
    </source>
</evidence>
<dbReference type="SUPFAM" id="SSF102114">
    <property type="entry name" value="Radical SAM enzymes"/>
    <property type="match status" value="1"/>
</dbReference>
<keyword evidence="9" id="KW-1185">Reference proteome</keyword>
<feature type="domain" description="Biotin and thiamin synthesis-associated" evidence="7">
    <location>
        <begin position="271"/>
        <end position="379"/>
    </location>
</feature>
<sequence length="387" mass="44485">MMKLDKVTDYYPYMEKIDSSIEDEIKDKLKFLDNYKVTKEKILSSLEKDSLDEFDFYNLISDEAIKYLDKIAIKAHQKRIKYFGNNVYLFSPIYIANHCENHCKYCGFKVGSKIKRTKLNLEEIEKEMIYLAEEGIEDILILTGESNKNSSIEHIGEAVKLATKYFRVIGLEIYPANISDYKYLKKCGADFVTVFQETYAETNYDFYHPDGNKRSLSYRLNTQERAILAGIRGVGFGVLFGLSNPLKDAFCMALHANLLQNKYPHAEISISLPRIRPTVGIEHLNLVDVSEKKLFQIMCATRLFLPYASITISTRESRVFRDLATKFGATKLSASVDTGIGRRSGNIEYEDEGDEQFLINDTRTVKEIKKDLEKNNLTVVLNDYINL</sequence>
<dbReference type="NCBIfam" id="TIGR02351">
    <property type="entry name" value="thiH"/>
    <property type="match status" value="1"/>
</dbReference>
<dbReference type="SFLD" id="SFLDG01060">
    <property type="entry name" value="BATS_domain_containing"/>
    <property type="match status" value="1"/>
</dbReference>
<reference evidence="8 9" key="1">
    <citation type="submission" date="2024-06" db="EMBL/GenBank/DDBJ databases">
        <title>Genomic Encyclopedia of Type Strains, Phase IV (KMG-IV): sequencing the most valuable type-strain genomes for metagenomic binning, comparative biology and taxonomic classification.</title>
        <authorList>
            <person name="Goeker M."/>
        </authorList>
    </citation>
    <scope>NUCLEOTIDE SEQUENCE [LARGE SCALE GENOMIC DNA]</scope>
    <source>
        <strain evidence="8 9">DSM 21460</strain>
    </source>
</reference>
<evidence type="ECO:0000256" key="5">
    <source>
        <dbReference type="ARBA" id="ARBA00023004"/>
    </source>
</evidence>
<dbReference type="SFLD" id="SFLDG01081">
    <property type="entry name" value="cleavage_of_the_Ca-Cb_bond_in"/>
    <property type="match status" value="1"/>
</dbReference>
<evidence type="ECO:0000256" key="2">
    <source>
        <dbReference type="ARBA" id="ARBA00022485"/>
    </source>
</evidence>
<dbReference type="EMBL" id="JBEPMA010000019">
    <property type="protein sequence ID" value="MET3618276.1"/>
    <property type="molecule type" value="Genomic_DNA"/>
</dbReference>
<dbReference type="Gene3D" id="3.20.20.70">
    <property type="entry name" value="Aldolase class I"/>
    <property type="match status" value="1"/>
</dbReference>
<dbReference type="Pfam" id="PF04055">
    <property type="entry name" value="Radical_SAM"/>
    <property type="match status" value="1"/>
</dbReference>
<dbReference type="GO" id="GO:0036355">
    <property type="term" value="F:2-iminoacetate synthase activity"/>
    <property type="evidence" value="ECO:0007669"/>
    <property type="project" value="UniProtKB-EC"/>
</dbReference>
<dbReference type="InterPro" id="IPR012726">
    <property type="entry name" value="ThiH"/>
</dbReference>
<evidence type="ECO:0000259" key="7">
    <source>
        <dbReference type="SMART" id="SM00876"/>
    </source>
</evidence>
<evidence type="ECO:0000313" key="9">
    <source>
        <dbReference type="Proteomes" id="UP001549162"/>
    </source>
</evidence>
<dbReference type="PANTHER" id="PTHR43583">
    <property type="entry name" value="2-IMINOACETATE SYNTHASE"/>
    <property type="match status" value="1"/>
</dbReference>
<organism evidence="8 9">
    <name type="scientific">Peptoniphilus olsenii</name>
    <dbReference type="NCBI Taxonomy" id="411570"/>
    <lineage>
        <taxon>Bacteria</taxon>
        <taxon>Bacillati</taxon>
        <taxon>Bacillota</taxon>
        <taxon>Tissierellia</taxon>
        <taxon>Tissierellales</taxon>
        <taxon>Peptoniphilaceae</taxon>
        <taxon>Peptoniphilus</taxon>
    </lineage>
</organism>
<dbReference type="SMART" id="SM00876">
    <property type="entry name" value="BATS"/>
    <property type="match status" value="1"/>
</dbReference>
<keyword evidence="2" id="KW-0004">4Fe-4S</keyword>
<dbReference type="Pfam" id="PF06968">
    <property type="entry name" value="BATS"/>
    <property type="match status" value="1"/>
</dbReference>
<comment type="cofactor">
    <cofactor evidence="1">
        <name>[4Fe-4S] cluster</name>
        <dbReference type="ChEBI" id="CHEBI:49883"/>
    </cofactor>
</comment>